<proteinExistence type="predicted"/>
<dbReference type="SUPFAM" id="SSF51004">
    <property type="entry name" value="C-terminal (heme d1) domain of cytochrome cd1-nitrite reductase"/>
    <property type="match status" value="1"/>
</dbReference>
<dbReference type="InterPro" id="IPR011048">
    <property type="entry name" value="Haem_d1_sf"/>
</dbReference>
<name>A0A4Z0NGT0_9HYPH</name>
<evidence type="ECO:0000313" key="2">
    <source>
        <dbReference type="Proteomes" id="UP000297535"/>
    </source>
</evidence>
<dbReference type="PANTHER" id="PTHR47197">
    <property type="entry name" value="PROTEIN NIRF"/>
    <property type="match status" value="1"/>
</dbReference>
<gene>
    <name evidence="1" type="ORF">EU555_28795</name>
</gene>
<dbReference type="PANTHER" id="PTHR47197:SF3">
    <property type="entry name" value="DIHYDRO-HEME D1 DEHYDROGENASE"/>
    <property type="match status" value="1"/>
</dbReference>
<dbReference type="Gene3D" id="2.130.10.10">
    <property type="entry name" value="YVTN repeat-like/Quinoprotein amine dehydrogenase"/>
    <property type="match status" value="2"/>
</dbReference>
<comment type="caution">
    <text evidence="1">The sequence shown here is derived from an EMBL/GenBank/DDBJ whole genome shotgun (WGS) entry which is preliminary data.</text>
</comment>
<reference evidence="1 2" key="1">
    <citation type="submission" date="2019-04" db="EMBL/GenBank/DDBJ databases">
        <authorList>
            <person name="Feng G."/>
            <person name="Zhu H."/>
        </authorList>
    </citation>
    <scope>NUCLEOTIDE SEQUENCE [LARGE SCALE GENOMIC DNA]</scope>
    <source>
        <strain evidence="1 2">6HR-1</strain>
    </source>
</reference>
<dbReference type="InterPro" id="IPR051200">
    <property type="entry name" value="Host-pathogen_enzymatic-act"/>
</dbReference>
<organism evidence="1 2">
    <name type="scientific">Methylobacterium nonmethylotrophicum</name>
    <dbReference type="NCBI Taxonomy" id="1141884"/>
    <lineage>
        <taxon>Bacteria</taxon>
        <taxon>Pseudomonadati</taxon>
        <taxon>Pseudomonadota</taxon>
        <taxon>Alphaproteobacteria</taxon>
        <taxon>Hyphomicrobiales</taxon>
        <taxon>Methylobacteriaceae</taxon>
        <taxon>Methylobacterium</taxon>
    </lineage>
</organism>
<dbReference type="Proteomes" id="UP000297535">
    <property type="component" value="Unassembled WGS sequence"/>
</dbReference>
<protein>
    <recommendedName>
        <fullName evidence="3">Lactonase family protein</fullName>
    </recommendedName>
</protein>
<dbReference type="AlphaFoldDB" id="A0A4Z0NGT0"/>
<dbReference type="OrthoDB" id="916694at2"/>
<evidence type="ECO:0000313" key="1">
    <source>
        <dbReference type="EMBL" id="TGD95297.1"/>
    </source>
</evidence>
<evidence type="ECO:0008006" key="3">
    <source>
        <dbReference type="Google" id="ProtNLM"/>
    </source>
</evidence>
<dbReference type="InterPro" id="IPR015943">
    <property type="entry name" value="WD40/YVTN_repeat-like_dom_sf"/>
</dbReference>
<sequence>MLRPGEVTGRDLAAPLDFKGRMLVSVSDADMLASAYVNGELGPREGSDALAVVPLGAHPRDLKAFEAPVSNSVAGPPAAVAVSPDGRYAVVVETFAPRSAAERAGERFSDLRPGRALTVIDLGDPTRPTVVQVVEGLERPDSVSFSADGSLVAVTHHPLGAGRAAPIALYPFSSGRLGTAVAPAIPGWLPGDRLIHAEFHPHQSLLGLLNETKAEISFVRVEGMGEGVRLVAHGNTVRIEKSPYLLRFTPDGRHAVVNGLYWGPDVQGTWNEAPRGSVASVRLDAGRDRDGSPRHALVSRAQTGVSPEGLAVSPDGTLVVTTNLERSYLPYDDPRQTFFSSLTLLRLDPRTGALSRVGDFPSDGILPEAAAFDASGRYLAVTTYDHYDDRRRGGAIDFWRVARDPLDPARLELVRTEHAVPVTRGVHSMVLVK</sequence>
<dbReference type="EMBL" id="SRLB01000031">
    <property type="protein sequence ID" value="TGD95297.1"/>
    <property type="molecule type" value="Genomic_DNA"/>
</dbReference>
<accession>A0A4Z0NGT0</accession>
<keyword evidence="2" id="KW-1185">Reference proteome</keyword>